<protein>
    <submittedName>
        <fullName evidence="1">Uncharacterized protein</fullName>
    </submittedName>
</protein>
<keyword evidence="2" id="KW-1185">Reference proteome</keyword>
<evidence type="ECO:0000313" key="2">
    <source>
        <dbReference type="Proteomes" id="UP001176500"/>
    </source>
</evidence>
<organism evidence="1 2">
    <name type="scientific">Serratia bockelmannii</name>
    <dbReference type="NCBI Taxonomy" id="2703793"/>
    <lineage>
        <taxon>Bacteria</taxon>
        <taxon>Pseudomonadati</taxon>
        <taxon>Pseudomonadota</taxon>
        <taxon>Gammaproteobacteria</taxon>
        <taxon>Enterobacterales</taxon>
        <taxon>Yersiniaceae</taxon>
        <taxon>Serratia</taxon>
    </lineage>
</organism>
<accession>A0ABT8LY95</accession>
<comment type="caution">
    <text evidence="1">The sequence shown here is derived from an EMBL/GenBank/DDBJ whole genome shotgun (WGS) entry which is preliminary data.</text>
</comment>
<proteinExistence type="predicted"/>
<evidence type="ECO:0000313" key="1">
    <source>
        <dbReference type="EMBL" id="MDN6881926.1"/>
    </source>
</evidence>
<dbReference type="Proteomes" id="UP001176500">
    <property type="component" value="Unassembled WGS sequence"/>
</dbReference>
<gene>
    <name evidence="1" type="ORF">QO199_25130</name>
</gene>
<sequence>MNQYETEPLLGEFTDLTGQRWAFDAESVCYLEEQDGEPYWHLYRYHDLDNPTAESCAALLRVTVSSDGAEGRETK</sequence>
<dbReference type="EMBL" id="JASMRX010000046">
    <property type="protein sequence ID" value="MDN6881926.1"/>
    <property type="molecule type" value="Genomic_DNA"/>
</dbReference>
<reference evidence="1" key="1">
    <citation type="submission" date="2023-05" db="EMBL/GenBank/DDBJ databases">
        <title>Cannabis rhizosphere genomes.</title>
        <authorList>
            <person name="Goff K.L."/>
        </authorList>
    </citation>
    <scope>NUCLEOTIDE SEQUENCE</scope>
    <source>
        <strain evidence="1">SPPC 2817</strain>
    </source>
</reference>
<dbReference type="RefSeq" id="WP_301481418.1">
    <property type="nucleotide sequence ID" value="NZ_JASMRX010000046.1"/>
</dbReference>
<name>A0ABT8LY95_9GAMM</name>